<organism evidence="1 2">
    <name type="scientific">Chromobacterium violaceum</name>
    <dbReference type="NCBI Taxonomy" id="536"/>
    <lineage>
        <taxon>Bacteria</taxon>
        <taxon>Pseudomonadati</taxon>
        <taxon>Pseudomonadota</taxon>
        <taxon>Betaproteobacteria</taxon>
        <taxon>Neisseriales</taxon>
        <taxon>Chromobacteriaceae</taxon>
        <taxon>Chromobacterium</taxon>
    </lineage>
</organism>
<dbReference type="PIRSF" id="PIRSF020565">
    <property type="entry name" value="3Ho_Ac_ACP_DH_prd"/>
    <property type="match status" value="1"/>
</dbReference>
<dbReference type="Gene3D" id="3.10.129.10">
    <property type="entry name" value="Hotdog Thioesterase"/>
    <property type="match status" value="1"/>
</dbReference>
<accession>A0A447TBZ5</accession>
<dbReference type="AlphaFoldDB" id="A0A447TBZ5"/>
<name>A0A447TBZ5_CHRVL</name>
<evidence type="ECO:0008006" key="3">
    <source>
        <dbReference type="Google" id="ProtNLM"/>
    </source>
</evidence>
<sequence>MSDDIFPPIAHIVPHAGDMSLLDRVLAADDTRLIAEVTPRIGQLFCRDGEIGSWVGIEYMAQAIAAWAGLQARKRGDAPKVGFLLGTRRYRTETPAFAPGTPLQVSIELQFLADNGLGQFECSIDSAGKRLASAQLKVFEPSDTEQFIEESMQ</sequence>
<dbReference type="InterPro" id="IPR029069">
    <property type="entry name" value="HotDog_dom_sf"/>
</dbReference>
<evidence type="ECO:0000313" key="2">
    <source>
        <dbReference type="Proteomes" id="UP000275777"/>
    </source>
</evidence>
<reference evidence="1 2" key="1">
    <citation type="submission" date="2018-12" db="EMBL/GenBank/DDBJ databases">
        <authorList>
            <consortium name="Pathogen Informatics"/>
        </authorList>
    </citation>
    <scope>NUCLEOTIDE SEQUENCE [LARGE SCALE GENOMIC DNA]</scope>
    <source>
        <strain evidence="1 2">NCTC9695</strain>
    </source>
</reference>
<dbReference type="EMBL" id="LR134182">
    <property type="protein sequence ID" value="VEB42429.1"/>
    <property type="molecule type" value="Genomic_DNA"/>
</dbReference>
<dbReference type="CDD" id="cd01289">
    <property type="entry name" value="FabA_like"/>
    <property type="match status" value="1"/>
</dbReference>
<dbReference type="Proteomes" id="UP000275777">
    <property type="component" value="Chromosome"/>
</dbReference>
<protein>
    <recommendedName>
        <fullName evidence="3">3-hydroxylacyl-ACP dehydratase</fullName>
    </recommendedName>
</protein>
<dbReference type="SUPFAM" id="SSF54637">
    <property type="entry name" value="Thioesterase/thiol ester dehydrase-isomerase"/>
    <property type="match status" value="1"/>
</dbReference>
<proteinExistence type="predicted"/>
<gene>
    <name evidence="1" type="ORF">NCTC9695_02879</name>
</gene>
<dbReference type="InterPro" id="IPR016776">
    <property type="entry name" value="ApeP-like_dehydratase"/>
</dbReference>
<dbReference type="Pfam" id="PF22817">
    <property type="entry name" value="ApeP-like"/>
    <property type="match status" value="1"/>
</dbReference>
<evidence type="ECO:0000313" key="1">
    <source>
        <dbReference type="EMBL" id="VEB42429.1"/>
    </source>
</evidence>